<comment type="subunit">
    <text evidence="4 11">Homodimer.</text>
</comment>
<evidence type="ECO:0000256" key="7">
    <source>
        <dbReference type="ARBA" id="ARBA00022679"/>
    </source>
</evidence>
<dbReference type="GO" id="GO:0000105">
    <property type="term" value="P:L-histidine biosynthetic process"/>
    <property type="evidence" value="ECO:0007669"/>
    <property type="project" value="UniProtKB-UniRule"/>
</dbReference>
<evidence type="ECO:0000256" key="9">
    <source>
        <dbReference type="ARBA" id="ARBA00023102"/>
    </source>
</evidence>
<dbReference type="STRING" id="1838286.Verru16b_01184"/>
<evidence type="ECO:0000256" key="10">
    <source>
        <dbReference type="ARBA" id="ARBA00047481"/>
    </source>
</evidence>
<evidence type="ECO:0000256" key="2">
    <source>
        <dbReference type="ARBA" id="ARBA00005011"/>
    </source>
</evidence>
<accession>A0A1D8ATA9</accession>
<proteinExistence type="inferred from homology"/>
<dbReference type="Pfam" id="PF00155">
    <property type="entry name" value="Aminotran_1_2"/>
    <property type="match status" value="1"/>
</dbReference>
<keyword evidence="5 11" id="KW-0032">Aminotransferase</keyword>
<keyword evidence="14" id="KW-1185">Reference proteome</keyword>
<evidence type="ECO:0000259" key="12">
    <source>
        <dbReference type="Pfam" id="PF00155"/>
    </source>
</evidence>
<dbReference type="AlphaFoldDB" id="A0A1D8ATA9"/>
<evidence type="ECO:0000313" key="14">
    <source>
        <dbReference type="Proteomes" id="UP000095228"/>
    </source>
</evidence>
<dbReference type="InterPro" id="IPR015422">
    <property type="entry name" value="PyrdxlP-dep_Trfase_small"/>
</dbReference>
<keyword evidence="7 11" id="KW-0808">Transferase</keyword>
<comment type="pathway">
    <text evidence="2 11">Amino-acid biosynthesis; L-histidine biosynthesis; L-histidine from 5-phospho-alpha-D-ribose 1-diphosphate: step 7/9.</text>
</comment>
<evidence type="ECO:0000313" key="13">
    <source>
        <dbReference type="EMBL" id="AOS44123.1"/>
    </source>
</evidence>
<dbReference type="Gene3D" id="3.40.640.10">
    <property type="entry name" value="Type I PLP-dependent aspartate aminotransferase-like (Major domain)"/>
    <property type="match status" value="1"/>
</dbReference>
<dbReference type="PATRIC" id="fig|1838286.3.peg.1192"/>
<reference evidence="13 14" key="1">
    <citation type="submission" date="2016-06" db="EMBL/GenBank/DDBJ databases">
        <title>Three novel species with peptidoglycan cell walls form the new genus Lacunisphaera gen. nov. in the family Opitutaceae of the verrucomicrobial subdivision 4.</title>
        <authorList>
            <person name="Rast P."/>
            <person name="Gloeckner I."/>
            <person name="Jogler M."/>
            <person name="Boedeker C."/>
            <person name="Jeske O."/>
            <person name="Wiegand S."/>
            <person name="Reinhardt R."/>
            <person name="Schumann P."/>
            <person name="Rohde M."/>
            <person name="Spring S."/>
            <person name="Gloeckner F.O."/>
            <person name="Jogler C."/>
        </authorList>
    </citation>
    <scope>NUCLEOTIDE SEQUENCE [LARGE SCALE GENOMIC DNA]</scope>
    <source>
        <strain evidence="13 14">IG16b</strain>
    </source>
</reference>
<dbReference type="Gene3D" id="3.90.1150.10">
    <property type="entry name" value="Aspartate Aminotransferase, domain 1"/>
    <property type="match status" value="1"/>
</dbReference>
<dbReference type="InterPro" id="IPR015424">
    <property type="entry name" value="PyrdxlP-dep_Trfase"/>
</dbReference>
<dbReference type="PROSITE" id="PS00599">
    <property type="entry name" value="AA_TRANSFER_CLASS_2"/>
    <property type="match status" value="1"/>
</dbReference>
<comment type="similarity">
    <text evidence="3 11">Belongs to the class-II pyridoxal-phosphate-dependent aminotransferase family. Histidinol-phosphate aminotransferase subfamily.</text>
</comment>
<evidence type="ECO:0000256" key="8">
    <source>
        <dbReference type="ARBA" id="ARBA00022898"/>
    </source>
</evidence>
<dbReference type="CDD" id="cd00609">
    <property type="entry name" value="AAT_like"/>
    <property type="match status" value="1"/>
</dbReference>
<dbReference type="UniPathway" id="UPA00031">
    <property type="reaction ID" value="UER00012"/>
</dbReference>
<dbReference type="OrthoDB" id="9813612at2"/>
<dbReference type="HAMAP" id="MF_01023">
    <property type="entry name" value="HisC_aminotrans_2"/>
    <property type="match status" value="1"/>
</dbReference>
<evidence type="ECO:0000256" key="1">
    <source>
        <dbReference type="ARBA" id="ARBA00001933"/>
    </source>
</evidence>
<dbReference type="InterPro" id="IPR005861">
    <property type="entry name" value="HisP_aminotrans"/>
</dbReference>
<keyword evidence="6 11" id="KW-0028">Amino-acid biosynthesis</keyword>
<feature type="modified residue" description="N6-(pyridoxal phosphate)lysine" evidence="11">
    <location>
        <position position="216"/>
    </location>
</feature>
<dbReference type="RefSeq" id="WP_069961411.1">
    <property type="nucleotide sequence ID" value="NZ_CP016094.1"/>
</dbReference>
<dbReference type="PANTHER" id="PTHR42885:SF2">
    <property type="entry name" value="HISTIDINOL-PHOSPHATE AMINOTRANSFERASE"/>
    <property type="match status" value="1"/>
</dbReference>
<gene>
    <name evidence="11 13" type="primary">hisC</name>
    <name evidence="13" type="ORF">Verru16b_01184</name>
</gene>
<dbReference type="GO" id="GO:0004400">
    <property type="term" value="F:histidinol-phosphate transaminase activity"/>
    <property type="evidence" value="ECO:0007669"/>
    <property type="project" value="UniProtKB-UniRule"/>
</dbReference>
<keyword evidence="9 11" id="KW-0368">Histidine biosynthesis</keyword>
<comment type="cofactor">
    <cofactor evidence="1 11">
        <name>pyridoxal 5'-phosphate</name>
        <dbReference type="ChEBI" id="CHEBI:597326"/>
    </cofactor>
</comment>
<comment type="catalytic activity">
    <reaction evidence="10 11">
        <text>L-histidinol phosphate + 2-oxoglutarate = 3-(imidazol-4-yl)-2-oxopropyl phosphate + L-glutamate</text>
        <dbReference type="Rhea" id="RHEA:23744"/>
        <dbReference type="ChEBI" id="CHEBI:16810"/>
        <dbReference type="ChEBI" id="CHEBI:29985"/>
        <dbReference type="ChEBI" id="CHEBI:57766"/>
        <dbReference type="ChEBI" id="CHEBI:57980"/>
        <dbReference type="EC" id="2.6.1.9"/>
    </reaction>
</comment>
<protein>
    <recommendedName>
        <fullName evidence="11">Histidinol-phosphate aminotransferase</fullName>
        <ecNumber evidence="11">2.6.1.9</ecNumber>
    </recommendedName>
    <alternativeName>
        <fullName evidence="11">Imidazole acetol-phosphate transaminase</fullName>
    </alternativeName>
</protein>
<dbReference type="PANTHER" id="PTHR42885">
    <property type="entry name" value="HISTIDINOL-PHOSPHATE AMINOTRANSFERASE-RELATED"/>
    <property type="match status" value="1"/>
</dbReference>
<evidence type="ECO:0000256" key="11">
    <source>
        <dbReference type="HAMAP-Rule" id="MF_01023"/>
    </source>
</evidence>
<dbReference type="Proteomes" id="UP000095228">
    <property type="component" value="Chromosome"/>
</dbReference>
<evidence type="ECO:0000256" key="6">
    <source>
        <dbReference type="ARBA" id="ARBA00022605"/>
    </source>
</evidence>
<dbReference type="KEGG" id="obg:Verru16b_01184"/>
<sequence length="354" mass="37869">MTAVEQVLALVRPEIIALAPYSSARKESKGGRVWLDANENPETPAVHQPLLNRYPEPQPADLIATLATLYGVTPAQTLVTRGSDEGIDLLLRTFCRAGQDAILITPPTYGMYVVAADIQGARTVRVPLLRDQNFALDADAVLRAVTPDVKLIFLCSPNNPTGGLLDRTAVMKVVRSFAGRAMVVVDEAYVDFSGQPSLAAEIPSHPNLVVLRTLSKAYGLAGARVGTTIADPAVIAILQKVIAPYPVPAPVLQAALAALTPDGLAAARESVRQLVAERQRLMAALPQLAVVKRVWPSDANYILIEVTDGARLMAAGRAAGIIWRDRSKDVPNTIRLTVGTAEENNQTLEVLSRG</sequence>
<dbReference type="InterPro" id="IPR001917">
    <property type="entry name" value="Aminotrans_II_pyridoxalP_BS"/>
</dbReference>
<organism evidence="13 14">
    <name type="scientific">Lacunisphaera limnophila</name>
    <dbReference type="NCBI Taxonomy" id="1838286"/>
    <lineage>
        <taxon>Bacteria</taxon>
        <taxon>Pseudomonadati</taxon>
        <taxon>Verrucomicrobiota</taxon>
        <taxon>Opitutia</taxon>
        <taxon>Opitutales</taxon>
        <taxon>Opitutaceae</taxon>
        <taxon>Lacunisphaera</taxon>
    </lineage>
</organism>
<evidence type="ECO:0000256" key="4">
    <source>
        <dbReference type="ARBA" id="ARBA00011738"/>
    </source>
</evidence>
<evidence type="ECO:0000256" key="3">
    <source>
        <dbReference type="ARBA" id="ARBA00007970"/>
    </source>
</evidence>
<dbReference type="EMBL" id="CP016094">
    <property type="protein sequence ID" value="AOS44123.1"/>
    <property type="molecule type" value="Genomic_DNA"/>
</dbReference>
<evidence type="ECO:0000256" key="5">
    <source>
        <dbReference type="ARBA" id="ARBA00022576"/>
    </source>
</evidence>
<name>A0A1D8ATA9_9BACT</name>
<dbReference type="InterPro" id="IPR004839">
    <property type="entry name" value="Aminotransferase_I/II_large"/>
</dbReference>
<keyword evidence="8 11" id="KW-0663">Pyridoxal phosphate</keyword>
<dbReference type="NCBIfam" id="TIGR01141">
    <property type="entry name" value="hisC"/>
    <property type="match status" value="1"/>
</dbReference>
<dbReference type="SUPFAM" id="SSF53383">
    <property type="entry name" value="PLP-dependent transferases"/>
    <property type="match status" value="1"/>
</dbReference>
<dbReference type="GO" id="GO:0030170">
    <property type="term" value="F:pyridoxal phosphate binding"/>
    <property type="evidence" value="ECO:0007669"/>
    <property type="project" value="InterPro"/>
</dbReference>
<dbReference type="InterPro" id="IPR015421">
    <property type="entry name" value="PyrdxlP-dep_Trfase_major"/>
</dbReference>
<feature type="domain" description="Aminotransferase class I/classII large" evidence="12">
    <location>
        <begin position="40"/>
        <end position="350"/>
    </location>
</feature>
<dbReference type="EC" id="2.6.1.9" evidence="11"/>